<feature type="transmembrane region" description="Helical" evidence="1">
    <location>
        <begin position="128"/>
        <end position="144"/>
    </location>
</feature>
<accession>A0A6C0J774</accession>
<dbReference type="Pfam" id="PF00892">
    <property type="entry name" value="EamA"/>
    <property type="match status" value="1"/>
</dbReference>
<evidence type="ECO:0000256" key="1">
    <source>
        <dbReference type="SAM" id="Phobius"/>
    </source>
</evidence>
<feature type="transmembrane region" description="Helical" evidence="1">
    <location>
        <begin position="102"/>
        <end position="122"/>
    </location>
</feature>
<feature type="transmembrane region" description="Helical" evidence="1">
    <location>
        <begin position="6"/>
        <end position="24"/>
    </location>
</feature>
<feature type="domain" description="EamA" evidence="2">
    <location>
        <begin position="8"/>
        <end position="144"/>
    </location>
</feature>
<proteinExistence type="predicted"/>
<dbReference type="EMBL" id="MN740344">
    <property type="protein sequence ID" value="QHU01509.1"/>
    <property type="molecule type" value="Genomic_DNA"/>
</dbReference>
<protein>
    <recommendedName>
        <fullName evidence="2">EamA domain-containing protein</fullName>
    </recommendedName>
</protein>
<feature type="transmembrane region" description="Helical" evidence="1">
    <location>
        <begin position="31"/>
        <end position="51"/>
    </location>
</feature>
<dbReference type="AlphaFoldDB" id="A0A6C0J774"/>
<feature type="transmembrane region" description="Helical" evidence="1">
    <location>
        <begin position="71"/>
        <end position="90"/>
    </location>
</feature>
<dbReference type="InterPro" id="IPR000620">
    <property type="entry name" value="EamA_dom"/>
</dbReference>
<reference evidence="3" key="1">
    <citation type="journal article" date="2020" name="Nature">
        <title>Giant virus diversity and host interactions through global metagenomics.</title>
        <authorList>
            <person name="Schulz F."/>
            <person name="Roux S."/>
            <person name="Paez-Espino D."/>
            <person name="Jungbluth S."/>
            <person name="Walsh D.A."/>
            <person name="Denef V.J."/>
            <person name="McMahon K.D."/>
            <person name="Konstantinidis K.T."/>
            <person name="Eloe-Fadrosh E.A."/>
            <person name="Kyrpides N.C."/>
            <person name="Woyke T."/>
        </authorList>
    </citation>
    <scope>NUCLEOTIDE SEQUENCE</scope>
    <source>
        <strain evidence="3">GVMAG-M-3300025860-25</strain>
    </source>
</reference>
<keyword evidence="1" id="KW-1133">Transmembrane helix</keyword>
<keyword evidence="1" id="KW-0472">Membrane</keyword>
<sequence length="147" mass="17252">MLDNIHLYILIGILGSITPILDKLNLQNIEWYNYLFFREIIFILCLVPIFFIGKNNIFNKLKDFDNSKKILLLGGSIVSFIYVALIFKTFNLEFKKESISKIIMVMIISTIIFTFLVDKFYFNTSFNNFNYLGILFLILGLYLIKGF</sequence>
<dbReference type="GO" id="GO:0016020">
    <property type="term" value="C:membrane"/>
    <property type="evidence" value="ECO:0007669"/>
    <property type="project" value="InterPro"/>
</dbReference>
<evidence type="ECO:0000259" key="2">
    <source>
        <dbReference type="Pfam" id="PF00892"/>
    </source>
</evidence>
<evidence type="ECO:0000313" key="3">
    <source>
        <dbReference type="EMBL" id="QHU01509.1"/>
    </source>
</evidence>
<name>A0A6C0J774_9ZZZZ</name>
<organism evidence="3">
    <name type="scientific">viral metagenome</name>
    <dbReference type="NCBI Taxonomy" id="1070528"/>
    <lineage>
        <taxon>unclassified sequences</taxon>
        <taxon>metagenomes</taxon>
        <taxon>organismal metagenomes</taxon>
    </lineage>
</organism>
<keyword evidence="1" id="KW-0812">Transmembrane</keyword>